<dbReference type="Proteomes" id="UP001056937">
    <property type="component" value="Chromosome 1"/>
</dbReference>
<dbReference type="InterPro" id="IPR028098">
    <property type="entry name" value="Glyco_trans_4-like_N"/>
</dbReference>
<dbReference type="InterPro" id="IPR001296">
    <property type="entry name" value="Glyco_trans_1"/>
</dbReference>
<evidence type="ECO:0000259" key="3">
    <source>
        <dbReference type="Pfam" id="PF00534"/>
    </source>
</evidence>
<proteinExistence type="predicted"/>
<dbReference type="EMBL" id="CP084930">
    <property type="protein sequence ID" value="USI73788.1"/>
    <property type="molecule type" value="Genomic_DNA"/>
</dbReference>
<dbReference type="SUPFAM" id="SSF53756">
    <property type="entry name" value="UDP-Glycosyltransferase/glycogen phosphorylase"/>
    <property type="match status" value="1"/>
</dbReference>
<dbReference type="PANTHER" id="PTHR12526:SF510">
    <property type="entry name" value="D-INOSITOL 3-PHOSPHATE GLYCOSYLTRANSFERASE"/>
    <property type="match status" value="1"/>
</dbReference>
<evidence type="ECO:0000313" key="5">
    <source>
        <dbReference type="EMBL" id="USI73788.1"/>
    </source>
</evidence>
<protein>
    <submittedName>
        <fullName evidence="5">Glycosyltransferase</fullName>
        <ecNumber evidence="5">2.4.-.-</ecNumber>
    </submittedName>
</protein>
<sequence length="391" mass="40939">MLRILTIASLFPDATRPGFGGFVARQTCALAALPDTDVTVIAPLGLPPLLGRRHPRWRALAALPAREAWAGLDVHRPRFPIIPGLGAAHGPLLAARLLPYVARLHRRLRFDVIDAEFFYPDGPAAIAIGRRLGLPVSIKARGGDIHYWGRHRGSAGQVRRAGRAADGLLAVSAALKTDMVALGMPEARILVHYTGVDLARFRPPADRAAAKRSLGLEGPVLLSVGALIARKGHDLAIAALPRLPGATLLIAGEGPEAAALRAQAERLGVADRVRLLGRQPHEALPALHAAADVGLLASASEGLANAWVESLACGVPLVISEAGGARELLDRPEAGRIVARTPEAIAAAVAALLADPPAPETVRAAAERFTWPRNAARLRAHLAGLVAARGG</sequence>
<evidence type="ECO:0000259" key="4">
    <source>
        <dbReference type="Pfam" id="PF13439"/>
    </source>
</evidence>
<dbReference type="EC" id="2.4.-.-" evidence="5"/>
<dbReference type="GO" id="GO:0016757">
    <property type="term" value="F:glycosyltransferase activity"/>
    <property type="evidence" value="ECO:0007669"/>
    <property type="project" value="UniProtKB-KW"/>
</dbReference>
<dbReference type="Pfam" id="PF00534">
    <property type="entry name" value="Glycos_transf_1"/>
    <property type="match status" value="1"/>
</dbReference>
<keyword evidence="1 5" id="KW-0328">Glycosyltransferase</keyword>
<dbReference type="Gene3D" id="3.40.50.2000">
    <property type="entry name" value="Glycogen Phosphorylase B"/>
    <property type="match status" value="2"/>
</dbReference>
<feature type="domain" description="Glycosyltransferase subfamily 4-like N-terminal" evidence="4">
    <location>
        <begin position="37"/>
        <end position="200"/>
    </location>
</feature>
<evidence type="ECO:0000256" key="1">
    <source>
        <dbReference type="ARBA" id="ARBA00022676"/>
    </source>
</evidence>
<keyword evidence="2 5" id="KW-0808">Transferase</keyword>
<organism evidence="5 6">
    <name type="scientific">Sphingomonas morindae</name>
    <dbReference type="NCBI Taxonomy" id="1541170"/>
    <lineage>
        <taxon>Bacteria</taxon>
        <taxon>Pseudomonadati</taxon>
        <taxon>Pseudomonadota</taxon>
        <taxon>Alphaproteobacteria</taxon>
        <taxon>Sphingomonadales</taxon>
        <taxon>Sphingomonadaceae</taxon>
        <taxon>Sphingomonas</taxon>
    </lineage>
</organism>
<keyword evidence="6" id="KW-1185">Reference proteome</keyword>
<evidence type="ECO:0000256" key="2">
    <source>
        <dbReference type="ARBA" id="ARBA00022679"/>
    </source>
</evidence>
<name>A0ABY4XA89_9SPHN</name>
<feature type="domain" description="Glycosyl transferase family 1" evidence="3">
    <location>
        <begin position="215"/>
        <end position="367"/>
    </location>
</feature>
<gene>
    <name evidence="5" type="ORF">LHA26_04785</name>
</gene>
<dbReference type="RefSeq" id="WP_252167594.1">
    <property type="nucleotide sequence ID" value="NZ_CP084930.1"/>
</dbReference>
<reference evidence="5" key="1">
    <citation type="journal article" date="2022" name="Toxins">
        <title>Genomic Analysis of Sphingopyxis sp. USTB-05 for Biodegrading Cyanobacterial Hepatotoxins.</title>
        <authorList>
            <person name="Liu C."/>
            <person name="Xu Q."/>
            <person name="Zhao Z."/>
            <person name="Zhang H."/>
            <person name="Liu X."/>
            <person name="Yin C."/>
            <person name="Liu Y."/>
            <person name="Yan H."/>
        </authorList>
    </citation>
    <scope>NUCLEOTIDE SEQUENCE</scope>
    <source>
        <strain evidence="5">NBD5</strain>
    </source>
</reference>
<dbReference type="PANTHER" id="PTHR12526">
    <property type="entry name" value="GLYCOSYLTRANSFERASE"/>
    <property type="match status" value="1"/>
</dbReference>
<dbReference type="Pfam" id="PF13439">
    <property type="entry name" value="Glyco_transf_4"/>
    <property type="match status" value="1"/>
</dbReference>
<accession>A0ABY4XA89</accession>
<evidence type="ECO:0000313" key="6">
    <source>
        <dbReference type="Proteomes" id="UP001056937"/>
    </source>
</evidence>